<evidence type="ECO:0000256" key="5">
    <source>
        <dbReference type="ARBA" id="ARBA00022833"/>
    </source>
</evidence>
<evidence type="ECO:0000256" key="1">
    <source>
        <dbReference type="ARBA" id="ARBA00004123"/>
    </source>
</evidence>
<dbReference type="SUPFAM" id="SSF57667">
    <property type="entry name" value="beta-beta-alpha zinc fingers"/>
    <property type="match status" value="1"/>
</dbReference>
<dbReference type="PROSITE" id="PS50157">
    <property type="entry name" value="ZINC_FINGER_C2H2_2"/>
    <property type="match status" value="1"/>
</dbReference>
<dbReference type="GO" id="GO:0005634">
    <property type="term" value="C:nucleus"/>
    <property type="evidence" value="ECO:0007669"/>
    <property type="project" value="UniProtKB-SubCell"/>
</dbReference>
<dbReference type="Pfam" id="PF00096">
    <property type="entry name" value="zf-C2H2"/>
    <property type="match status" value="1"/>
</dbReference>
<evidence type="ECO:0000313" key="10">
    <source>
        <dbReference type="EMBL" id="KAB7507092.1"/>
    </source>
</evidence>
<sequence>MPGSVSTHLCTLCGKSFGQSGDLRRHLRIHTGEKPFMCLRCPYTAVRREHLIHHAWRIHNEVLPKRHWRHHKQNS</sequence>
<dbReference type="SMART" id="SM00355">
    <property type="entry name" value="ZnF_C2H2"/>
    <property type="match status" value="2"/>
</dbReference>
<keyword evidence="7" id="KW-0539">Nucleus</keyword>
<dbReference type="GO" id="GO:0000981">
    <property type="term" value="F:DNA-binding transcription factor activity, RNA polymerase II-specific"/>
    <property type="evidence" value="ECO:0007669"/>
    <property type="project" value="TreeGrafter"/>
</dbReference>
<dbReference type="PANTHER" id="PTHR10032:SF271">
    <property type="entry name" value="RH12261P-RELATED"/>
    <property type="match status" value="1"/>
</dbReference>
<keyword evidence="2" id="KW-0479">Metal-binding</keyword>
<dbReference type="Gene3D" id="3.30.160.60">
    <property type="entry name" value="Classic Zinc Finger"/>
    <property type="match status" value="2"/>
</dbReference>
<comment type="subcellular location">
    <subcellularLocation>
        <location evidence="1">Nucleus</location>
    </subcellularLocation>
</comment>
<dbReference type="EMBL" id="SEYY01000509">
    <property type="protein sequence ID" value="KAB7507092.1"/>
    <property type="molecule type" value="Genomic_DNA"/>
</dbReference>
<dbReference type="FunFam" id="3.30.160.60:FF:000446">
    <property type="entry name" value="Zinc finger protein"/>
    <property type="match status" value="1"/>
</dbReference>
<dbReference type="InterPro" id="IPR013087">
    <property type="entry name" value="Znf_C2H2_type"/>
</dbReference>
<organism evidence="10 11">
    <name type="scientific">Armadillidium nasatum</name>
    <dbReference type="NCBI Taxonomy" id="96803"/>
    <lineage>
        <taxon>Eukaryota</taxon>
        <taxon>Metazoa</taxon>
        <taxon>Ecdysozoa</taxon>
        <taxon>Arthropoda</taxon>
        <taxon>Crustacea</taxon>
        <taxon>Multicrustacea</taxon>
        <taxon>Malacostraca</taxon>
        <taxon>Eumalacostraca</taxon>
        <taxon>Peracarida</taxon>
        <taxon>Isopoda</taxon>
        <taxon>Oniscidea</taxon>
        <taxon>Crinocheta</taxon>
        <taxon>Armadillidiidae</taxon>
        <taxon>Armadillidium</taxon>
    </lineage>
</organism>
<feature type="domain" description="C2H2-type" evidence="9">
    <location>
        <begin position="8"/>
        <end position="35"/>
    </location>
</feature>
<evidence type="ECO:0000256" key="6">
    <source>
        <dbReference type="ARBA" id="ARBA00023125"/>
    </source>
</evidence>
<keyword evidence="11" id="KW-1185">Reference proteome</keyword>
<evidence type="ECO:0000256" key="3">
    <source>
        <dbReference type="ARBA" id="ARBA00022737"/>
    </source>
</evidence>
<keyword evidence="4 8" id="KW-0863">Zinc-finger</keyword>
<dbReference type="FunFam" id="3.30.160.60:FF:001450">
    <property type="entry name" value="zinc finger protein 774"/>
    <property type="match status" value="1"/>
</dbReference>
<dbReference type="PROSITE" id="PS00028">
    <property type="entry name" value="ZINC_FINGER_C2H2_1"/>
    <property type="match status" value="1"/>
</dbReference>
<dbReference type="InterPro" id="IPR027756">
    <property type="entry name" value="Ovo-like"/>
</dbReference>
<reference evidence="10 11" key="1">
    <citation type="journal article" date="2019" name="PLoS Biol.">
        <title>Sex chromosomes control vertical transmission of feminizing Wolbachia symbionts in an isopod.</title>
        <authorList>
            <person name="Becking T."/>
            <person name="Chebbi M.A."/>
            <person name="Giraud I."/>
            <person name="Moumen B."/>
            <person name="Laverre T."/>
            <person name="Caubet Y."/>
            <person name="Peccoud J."/>
            <person name="Gilbert C."/>
            <person name="Cordaux R."/>
        </authorList>
    </citation>
    <scope>NUCLEOTIDE SEQUENCE [LARGE SCALE GENOMIC DNA]</scope>
    <source>
        <strain evidence="10">ANa2</strain>
        <tissue evidence="10">Whole body excluding digestive tract and cuticle</tissue>
    </source>
</reference>
<evidence type="ECO:0000256" key="4">
    <source>
        <dbReference type="ARBA" id="ARBA00022771"/>
    </source>
</evidence>
<comment type="caution">
    <text evidence="10">The sequence shown here is derived from an EMBL/GenBank/DDBJ whole genome shotgun (WGS) entry which is preliminary data.</text>
</comment>
<accession>A0A5N5TLT1</accession>
<dbReference type="GO" id="GO:0009913">
    <property type="term" value="P:epidermal cell differentiation"/>
    <property type="evidence" value="ECO:0007669"/>
    <property type="project" value="TreeGrafter"/>
</dbReference>
<evidence type="ECO:0000259" key="9">
    <source>
        <dbReference type="PROSITE" id="PS50157"/>
    </source>
</evidence>
<evidence type="ECO:0000256" key="2">
    <source>
        <dbReference type="ARBA" id="ARBA00022723"/>
    </source>
</evidence>
<protein>
    <submittedName>
        <fullName evidence="10">Zinc finger protein</fullName>
    </submittedName>
</protein>
<dbReference type="GO" id="GO:0008270">
    <property type="term" value="F:zinc ion binding"/>
    <property type="evidence" value="ECO:0007669"/>
    <property type="project" value="UniProtKB-KW"/>
</dbReference>
<name>A0A5N5TLT1_9CRUS</name>
<evidence type="ECO:0000256" key="8">
    <source>
        <dbReference type="PROSITE-ProRule" id="PRU00042"/>
    </source>
</evidence>
<keyword evidence="3" id="KW-0677">Repeat</keyword>
<proteinExistence type="predicted"/>
<dbReference type="Proteomes" id="UP000326759">
    <property type="component" value="Unassembled WGS sequence"/>
</dbReference>
<dbReference type="AlphaFoldDB" id="A0A5N5TLT1"/>
<dbReference type="OrthoDB" id="6376466at2759"/>
<keyword evidence="6" id="KW-0238">DNA-binding</keyword>
<keyword evidence="5" id="KW-0862">Zinc</keyword>
<gene>
    <name evidence="10" type="ORF">Anas_07927</name>
</gene>
<dbReference type="PANTHER" id="PTHR10032">
    <property type="entry name" value="ZINC FINGER PROTEIN WITH KRAB AND SCAN DOMAINS"/>
    <property type="match status" value="1"/>
</dbReference>
<evidence type="ECO:0000313" key="11">
    <source>
        <dbReference type="Proteomes" id="UP000326759"/>
    </source>
</evidence>
<evidence type="ECO:0000256" key="7">
    <source>
        <dbReference type="ARBA" id="ARBA00023242"/>
    </source>
</evidence>
<dbReference type="InterPro" id="IPR036236">
    <property type="entry name" value="Znf_C2H2_sf"/>
</dbReference>
<dbReference type="GO" id="GO:0000978">
    <property type="term" value="F:RNA polymerase II cis-regulatory region sequence-specific DNA binding"/>
    <property type="evidence" value="ECO:0007669"/>
    <property type="project" value="TreeGrafter"/>
</dbReference>